<feature type="chain" id="PRO_5008315522" evidence="1">
    <location>
        <begin position="39"/>
        <end position="136"/>
    </location>
</feature>
<organism evidence="2 3">
    <name type="scientific">Mycobacterium mantenii</name>
    <dbReference type="NCBI Taxonomy" id="560555"/>
    <lineage>
        <taxon>Bacteria</taxon>
        <taxon>Bacillati</taxon>
        <taxon>Actinomycetota</taxon>
        <taxon>Actinomycetes</taxon>
        <taxon>Mycobacteriales</taxon>
        <taxon>Mycobacteriaceae</taxon>
        <taxon>Mycobacterium</taxon>
        <taxon>Mycobacterium avium complex (MAC)</taxon>
    </lineage>
</organism>
<protein>
    <submittedName>
        <fullName evidence="2">Uncharacterized protein</fullName>
    </submittedName>
</protein>
<keyword evidence="1" id="KW-0732">Signal</keyword>
<evidence type="ECO:0000313" key="2">
    <source>
        <dbReference type="EMBL" id="OBH71308.1"/>
    </source>
</evidence>
<dbReference type="EMBL" id="LZJU01000137">
    <property type="protein sequence ID" value="OBH71308.1"/>
    <property type="molecule type" value="Genomic_DNA"/>
</dbReference>
<proteinExistence type="predicted"/>
<gene>
    <name evidence="2" type="ORF">A5683_26775</name>
</gene>
<accession>A0A1A2T4D8</accession>
<evidence type="ECO:0000313" key="3">
    <source>
        <dbReference type="Proteomes" id="UP000092389"/>
    </source>
</evidence>
<evidence type="ECO:0000256" key="1">
    <source>
        <dbReference type="SAM" id="SignalP"/>
    </source>
</evidence>
<dbReference type="RefSeq" id="WP_067911251.1">
    <property type="nucleotide sequence ID" value="NZ_LZJP01000054.1"/>
</dbReference>
<name>A0A1A2T4D8_MYCNT</name>
<reference evidence="2 3" key="1">
    <citation type="submission" date="2016-06" db="EMBL/GenBank/DDBJ databases">
        <authorList>
            <person name="Kjaerup R.B."/>
            <person name="Dalgaard T.S."/>
            <person name="Juul-Madsen H.R."/>
        </authorList>
    </citation>
    <scope>NUCLEOTIDE SEQUENCE [LARGE SCALE GENOMIC DNA]</scope>
    <source>
        <strain evidence="2 3">E152</strain>
    </source>
</reference>
<feature type="signal peptide" evidence="1">
    <location>
        <begin position="1"/>
        <end position="38"/>
    </location>
</feature>
<comment type="caution">
    <text evidence="2">The sequence shown here is derived from an EMBL/GenBank/DDBJ whole genome shotgun (WGS) entry which is preliminary data.</text>
</comment>
<sequence>MAVNRARRMRRASPVWAICVVLTALLSHVVLPAPQASADCTTTADDDRYVTLLAEKNIVHAAGYTDCHVSAEGRWFADQVRASPDPLGTARSLVRTVIAGTPLSAEQAEWEVAAAIYTYAPEMIPVIMNQGAGPAA</sequence>
<dbReference type="AlphaFoldDB" id="A0A1A2T4D8"/>
<dbReference type="Proteomes" id="UP000092389">
    <property type="component" value="Unassembled WGS sequence"/>
</dbReference>